<comment type="caution">
    <text evidence="8">The sequence shown here is derived from an EMBL/GenBank/DDBJ whole genome shotgun (WGS) entry which is preliminary data.</text>
</comment>
<evidence type="ECO:0000256" key="1">
    <source>
        <dbReference type="ARBA" id="ARBA00011073"/>
    </source>
</evidence>
<evidence type="ECO:0000259" key="7">
    <source>
        <dbReference type="Pfam" id="PF16361"/>
    </source>
</evidence>
<feature type="non-terminal residue" evidence="8">
    <location>
        <position position="497"/>
    </location>
</feature>
<dbReference type="PRINTS" id="PR00723">
    <property type="entry name" value="SUBTILISIN"/>
</dbReference>
<organism evidence="8">
    <name type="scientific">termite gut metagenome</name>
    <dbReference type="NCBI Taxonomy" id="433724"/>
    <lineage>
        <taxon>unclassified sequences</taxon>
        <taxon>metagenomes</taxon>
        <taxon>organismal metagenomes</taxon>
    </lineage>
</organism>
<dbReference type="PROSITE" id="PS00137">
    <property type="entry name" value="SUBTILASE_HIS"/>
    <property type="match status" value="1"/>
</dbReference>
<evidence type="ECO:0000256" key="3">
    <source>
        <dbReference type="ARBA" id="ARBA00022801"/>
    </source>
</evidence>
<dbReference type="InterPro" id="IPR032304">
    <property type="entry name" value="Peptidase_S8_N"/>
</dbReference>
<dbReference type="InterPro" id="IPR036852">
    <property type="entry name" value="Peptidase_S8/S53_dom_sf"/>
</dbReference>
<dbReference type="GO" id="GO:0004252">
    <property type="term" value="F:serine-type endopeptidase activity"/>
    <property type="evidence" value="ECO:0007669"/>
    <property type="project" value="InterPro"/>
</dbReference>
<protein>
    <submittedName>
        <fullName evidence="8">Thermophilic serine proteinase</fullName>
        <ecNumber evidence="8">3.4.21.-</ecNumber>
    </submittedName>
</protein>
<evidence type="ECO:0000313" key="8">
    <source>
        <dbReference type="EMBL" id="KAA6329905.1"/>
    </source>
</evidence>
<dbReference type="PROSITE" id="PS51257">
    <property type="entry name" value="PROKAR_LIPOPROTEIN"/>
    <property type="match status" value="1"/>
</dbReference>
<dbReference type="AlphaFoldDB" id="A0A5J4R8G5"/>
<sequence length="497" mass="54084">MKRNSQSIYYLLSLLFVISCQNDYPEYEKGEDKTTATPTLSPEEYWEGWVRVKFHRETGDNIQLVTTPSGTTRTEVSQVDELMNRLEATKIERVFAEGGKFRERRREAGLHLWYDIYTGDSQNHARTRAVETLGDSPLVDVAELIPVYRQSQSPVEKYINQPYSLALETQEVRKAPEEEAETPYYPFNDPELSRQWHYQNFGDKSGSRAGADVNLFPAWGITGGRPEVIVAVLDGGIDYNHPDLAANMWINQAEWNGAAGVDDDNNGYIDDVYGYRWGYNGNSATSVPASGEILPLDHGTHCAGTIAAVNDNGVGGCGVAGGTGKGDGVRLMSCQVFVPDKSSPDPYENTHSTNGFPDAFVYAADNGAVIASCSWSSPSLNNSEKEAIDYFIKYAGTDKNGNQTGPVKGGMVICAAGNQANEVKRYPAAYEPCISVGGIKWDYTKASGSSYGDWITLSAPYGGSGTDNAIYSTYPTKSPNGTPKGSGYGYKSGTSQA</sequence>
<feature type="region of interest" description="Disordered" evidence="5">
    <location>
        <begin position="470"/>
        <end position="497"/>
    </location>
</feature>
<name>A0A5J4R8G5_9ZZZZ</name>
<keyword evidence="4" id="KW-0720">Serine protease</keyword>
<dbReference type="InterPro" id="IPR015500">
    <property type="entry name" value="Peptidase_S8_subtilisin-rel"/>
</dbReference>
<accession>A0A5J4R8G5</accession>
<evidence type="ECO:0000259" key="6">
    <source>
        <dbReference type="Pfam" id="PF00082"/>
    </source>
</evidence>
<evidence type="ECO:0000256" key="4">
    <source>
        <dbReference type="ARBA" id="ARBA00022825"/>
    </source>
</evidence>
<keyword evidence="2" id="KW-0645">Protease</keyword>
<keyword evidence="3 8" id="KW-0378">Hydrolase</keyword>
<dbReference type="SUPFAM" id="SSF52743">
    <property type="entry name" value="Subtilisin-like"/>
    <property type="match status" value="1"/>
</dbReference>
<dbReference type="PROSITE" id="PS51892">
    <property type="entry name" value="SUBTILASE"/>
    <property type="match status" value="1"/>
</dbReference>
<dbReference type="Gene3D" id="3.40.50.200">
    <property type="entry name" value="Peptidase S8/S53 domain"/>
    <property type="match status" value="1"/>
</dbReference>
<feature type="domain" description="Subtilase N-terminal" evidence="7">
    <location>
        <begin position="52"/>
        <end position="201"/>
    </location>
</feature>
<feature type="domain" description="Peptidase S8/S53" evidence="6">
    <location>
        <begin position="227"/>
        <end position="497"/>
    </location>
</feature>
<gene>
    <name evidence="8" type="ORF">EZS27_021335</name>
</gene>
<feature type="compositionally biased region" description="Polar residues" evidence="5">
    <location>
        <begin position="470"/>
        <end position="480"/>
    </location>
</feature>
<dbReference type="GO" id="GO:0006508">
    <property type="term" value="P:proteolysis"/>
    <property type="evidence" value="ECO:0007669"/>
    <property type="project" value="UniProtKB-KW"/>
</dbReference>
<proteinExistence type="inferred from homology"/>
<evidence type="ECO:0000256" key="5">
    <source>
        <dbReference type="SAM" id="MobiDB-lite"/>
    </source>
</evidence>
<dbReference type="PANTHER" id="PTHR43399:SF4">
    <property type="entry name" value="CELL WALL-ASSOCIATED PROTEASE"/>
    <property type="match status" value="1"/>
</dbReference>
<dbReference type="InterPro" id="IPR022398">
    <property type="entry name" value="Peptidase_S8_His-AS"/>
</dbReference>
<dbReference type="InterPro" id="IPR000209">
    <property type="entry name" value="Peptidase_S8/S53_dom"/>
</dbReference>
<evidence type="ECO:0000256" key="2">
    <source>
        <dbReference type="ARBA" id="ARBA00022670"/>
    </source>
</evidence>
<dbReference type="Pfam" id="PF16361">
    <property type="entry name" value="Peptidase_S8_N"/>
    <property type="match status" value="1"/>
</dbReference>
<dbReference type="PANTHER" id="PTHR43399">
    <property type="entry name" value="SUBTILISIN-RELATED"/>
    <property type="match status" value="1"/>
</dbReference>
<dbReference type="EMBL" id="SNRY01001578">
    <property type="protein sequence ID" value="KAA6329905.1"/>
    <property type="molecule type" value="Genomic_DNA"/>
</dbReference>
<dbReference type="Pfam" id="PF00082">
    <property type="entry name" value="Peptidase_S8"/>
    <property type="match status" value="1"/>
</dbReference>
<dbReference type="InterPro" id="IPR051048">
    <property type="entry name" value="Peptidase_S8/S53_subtilisin"/>
</dbReference>
<reference evidence="8" key="1">
    <citation type="submission" date="2019-03" db="EMBL/GenBank/DDBJ databases">
        <title>Single cell metagenomics reveals metabolic interactions within the superorganism composed of flagellate Streblomastix strix and complex community of Bacteroidetes bacteria on its surface.</title>
        <authorList>
            <person name="Treitli S.C."/>
            <person name="Kolisko M."/>
            <person name="Husnik F."/>
            <person name="Keeling P."/>
            <person name="Hampl V."/>
        </authorList>
    </citation>
    <scope>NUCLEOTIDE SEQUENCE</scope>
    <source>
        <strain evidence="8">STM</strain>
    </source>
</reference>
<comment type="similarity">
    <text evidence="1">Belongs to the peptidase S8 family.</text>
</comment>
<dbReference type="EC" id="3.4.21.-" evidence="8"/>